<sequence>MSVIERFSYGEYTVHLANPGHTCRVKNSEKVSKFERLTVSRPMAKIFDPGGNAVECAPLDWPDVQSGDWAENTRRRIDAGVRAAVRVGQVRLVCDDGSVPDAGWMRDTPDNRAALFKKSKRMFHRSKTNTWMQFAN</sequence>
<reference evidence="1 2" key="1">
    <citation type="submission" date="2017-05" db="EMBL/GenBank/DDBJ databases">
        <authorList>
            <person name="Song R."/>
            <person name="Chenine A.L."/>
            <person name="Ruprecht R.M."/>
        </authorList>
    </citation>
    <scope>NUCLEOTIDE SEQUENCE [LARGE SCALE GENOMIC DNA]</scope>
    <source>
        <strain evidence="1 2">CECT 8663</strain>
    </source>
</reference>
<organism evidence="1 2">
    <name type="scientific">Pelagimonas varians</name>
    <dbReference type="NCBI Taxonomy" id="696760"/>
    <lineage>
        <taxon>Bacteria</taxon>
        <taxon>Pseudomonadati</taxon>
        <taxon>Pseudomonadota</taxon>
        <taxon>Alphaproteobacteria</taxon>
        <taxon>Rhodobacterales</taxon>
        <taxon>Roseobacteraceae</taxon>
        <taxon>Pelagimonas</taxon>
    </lineage>
</organism>
<name>A0A238KF45_9RHOB</name>
<dbReference type="EMBL" id="FXYH01000007">
    <property type="protein sequence ID" value="SMX41420.1"/>
    <property type="molecule type" value="Genomic_DNA"/>
</dbReference>
<accession>A0A238KF45</accession>
<gene>
    <name evidence="1" type="ORF">PEV8663_02273</name>
</gene>
<dbReference type="RefSeq" id="WP_097804774.1">
    <property type="nucleotide sequence ID" value="NZ_FXYH01000007.1"/>
</dbReference>
<dbReference type="AlphaFoldDB" id="A0A238KF45"/>
<evidence type="ECO:0000313" key="2">
    <source>
        <dbReference type="Proteomes" id="UP000220836"/>
    </source>
</evidence>
<dbReference type="Proteomes" id="UP000220836">
    <property type="component" value="Unassembled WGS sequence"/>
</dbReference>
<proteinExistence type="predicted"/>
<evidence type="ECO:0000313" key="1">
    <source>
        <dbReference type="EMBL" id="SMX41420.1"/>
    </source>
</evidence>
<keyword evidence="2" id="KW-1185">Reference proteome</keyword>
<protein>
    <submittedName>
        <fullName evidence="1">Uncharacterized protein</fullName>
    </submittedName>
</protein>